<comment type="caution">
    <text evidence="4">The sequence shown here is derived from an EMBL/GenBank/DDBJ whole genome shotgun (WGS) entry which is preliminary data.</text>
</comment>
<reference evidence="4" key="2">
    <citation type="submission" date="2020-02" db="EMBL/GenBank/DDBJ databases">
        <authorList>
            <consortium name="NCBI Pathogen Detection Project"/>
        </authorList>
    </citation>
    <scope>NUCLEOTIDE SEQUENCE</scope>
    <source>
        <strain evidence="4">MA.CK_94/00001630</strain>
    </source>
</reference>
<accession>A0A759YP59</accession>
<reference evidence="4" key="1">
    <citation type="journal article" date="2018" name="Genome Biol.">
        <title>SKESA: strategic k-mer extension for scrupulous assemblies.</title>
        <authorList>
            <person name="Souvorov A."/>
            <person name="Agarwala R."/>
            <person name="Lipman D.J."/>
        </authorList>
    </citation>
    <scope>NUCLEOTIDE SEQUENCE</scope>
    <source>
        <strain evidence="4">MA.CK_94/00001630</strain>
    </source>
</reference>
<sequence>MIPIIPEKRRDGRSSFLQLISYLSLREDVRLDESVSPDAPVMRMSRSKEAIFDRLVGYIERSNDASSPVILQEFPDGRQQALAGNVVCETNCFSLDTAAAEMNMVAAQNTRCVDPVYHFILSWPNQDNPVDKDIFDCARSAIQALGMQDHQFVTAIHRDTDNVHCHVAVNRINPKSYRAAGLYYDVDILHKTCRRLELKYGYTPDNGAWINDNGNIVRSRNDVKSIPRKARQLEYHSDKESLYSYAVNECRERIGIILGSGEASWEKLHAELIRAGLDMRPKGEGLAIYSRHDEHVTPIKASTLHPDLTRQCLEKWLGDFEPSPEVINDFDDDGVYLGSNYPQEFIYDPRAHVRDQGARSERRLARANAREDLNARYRAYKNSWVRPAMPDTEAGIQFKALSNRYAWKKEQVRYVFDDPLIRKLIYRTLEIERQKEFELLRDKVKAERTFFYSQPENRRLNYWQWVEKQAARQDQAAISRLRGRSYKLKQQQRTAKLSENAIICAAADDIAPVNIDGFDSRVNRDGTIQYLQDGHVVLQDTGERIEIADPYREEGIHIADAMLIAEEKSGEKLLFSGAGEFVNSACDVVPWFNEGSEKPLPLTNPQQRMMAGYDKPETRSDNSDKFVMTHRIVDEETYLASLQRQRQRQHDEVNDNDNRERNEPGHLKPGKNTPRPR</sequence>
<evidence type="ECO:0000256" key="1">
    <source>
        <dbReference type="SAM" id="MobiDB-lite"/>
    </source>
</evidence>
<evidence type="ECO:0000259" key="2">
    <source>
        <dbReference type="Pfam" id="PF03432"/>
    </source>
</evidence>
<evidence type="ECO:0000259" key="3">
    <source>
        <dbReference type="Pfam" id="PF22863"/>
    </source>
</evidence>
<feature type="compositionally biased region" description="Basic and acidic residues" evidence="1">
    <location>
        <begin position="648"/>
        <end position="666"/>
    </location>
</feature>
<dbReference type="EMBL" id="DAAXRP010000020">
    <property type="protein sequence ID" value="HAG2284213.1"/>
    <property type="molecule type" value="Genomic_DNA"/>
</dbReference>
<dbReference type="InterPro" id="IPR005094">
    <property type="entry name" value="Endonuclease_MobA/VirD2"/>
</dbReference>
<dbReference type="InterPro" id="IPR049751">
    <property type="entry name" value="TraI/MobA_relaxases"/>
</dbReference>
<dbReference type="NCBIfam" id="NF041893">
    <property type="entry name" value="TraI_MobP_relax"/>
    <property type="match status" value="1"/>
</dbReference>
<dbReference type="Pfam" id="PF22863">
    <property type="entry name" value="TraI_middle"/>
    <property type="match status" value="1"/>
</dbReference>
<feature type="domain" description="MobA/VirD2-like nuclease" evidence="2">
    <location>
        <begin position="86"/>
        <end position="201"/>
    </location>
</feature>
<feature type="compositionally biased region" description="Basic and acidic residues" evidence="1">
    <location>
        <begin position="614"/>
        <end position="624"/>
    </location>
</feature>
<dbReference type="InterPro" id="IPR054462">
    <property type="entry name" value="TraI_M"/>
</dbReference>
<protein>
    <submittedName>
        <fullName evidence="4">Relaxase/mobilization nuclease domain-containing protein</fullName>
    </submittedName>
</protein>
<dbReference type="AlphaFoldDB" id="A0A759YP59"/>
<gene>
    <name evidence="4" type="ORF">G8W61_004586</name>
</gene>
<dbReference type="Pfam" id="PF03432">
    <property type="entry name" value="Relaxase"/>
    <property type="match status" value="1"/>
</dbReference>
<organism evidence="4">
    <name type="scientific">Salmonella enterica</name>
    <name type="common">Salmonella choleraesuis</name>
    <dbReference type="NCBI Taxonomy" id="28901"/>
    <lineage>
        <taxon>Bacteria</taxon>
        <taxon>Pseudomonadati</taxon>
        <taxon>Pseudomonadota</taxon>
        <taxon>Gammaproteobacteria</taxon>
        <taxon>Enterobacterales</taxon>
        <taxon>Enterobacteriaceae</taxon>
        <taxon>Salmonella</taxon>
    </lineage>
</organism>
<name>A0A759YP59_SALER</name>
<feature type="region of interest" description="Disordered" evidence="1">
    <location>
        <begin position="637"/>
        <end position="677"/>
    </location>
</feature>
<feature type="domain" description="TraI-like middle" evidence="3">
    <location>
        <begin position="229"/>
        <end position="322"/>
    </location>
</feature>
<evidence type="ECO:0000313" key="4">
    <source>
        <dbReference type="EMBL" id="HAG2284213.1"/>
    </source>
</evidence>
<proteinExistence type="predicted"/>
<feature type="region of interest" description="Disordered" evidence="1">
    <location>
        <begin position="597"/>
        <end position="624"/>
    </location>
</feature>